<dbReference type="EMBL" id="BAABDQ010000052">
    <property type="protein sequence ID" value="GAA3614991.1"/>
    <property type="molecule type" value="Genomic_DNA"/>
</dbReference>
<comment type="caution">
    <text evidence="2">The sequence shown here is derived from an EMBL/GenBank/DDBJ whole genome shotgun (WGS) entry which is preliminary data.</text>
</comment>
<accession>A0ABP6ZN15</accession>
<gene>
    <name evidence="2" type="ORF">GCM10022419_120270</name>
</gene>
<dbReference type="RefSeq" id="WP_345576917.1">
    <property type="nucleotide sequence ID" value="NZ_BAABDQ010000052.1"/>
</dbReference>
<organism evidence="2 3">
    <name type="scientific">Nonomuraea rosea</name>
    <dbReference type="NCBI Taxonomy" id="638574"/>
    <lineage>
        <taxon>Bacteria</taxon>
        <taxon>Bacillati</taxon>
        <taxon>Actinomycetota</taxon>
        <taxon>Actinomycetes</taxon>
        <taxon>Streptosporangiales</taxon>
        <taxon>Streptosporangiaceae</taxon>
        <taxon>Nonomuraea</taxon>
    </lineage>
</organism>
<sequence>MRRSSSRASFRSFEHPYRVFADEDDTGLLMCTWPRGGRPAVPTRYCDEVWTGSEYQVAAHCLWEGLEEEAWTILHGLWRRYDGTRRNPYNQIECGDHYVRAMAGWSVLDALAGASYDAVSRRLTLAPREHGRWPLLLPTGWGTLTRDADGARVASARGELRIDEIVSL</sequence>
<evidence type="ECO:0000259" key="1">
    <source>
        <dbReference type="Pfam" id="PF04685"/>
    </source>
</evidence>
<dbReference type="Pfam" id="PF04685">
    <property type="entry name" value="DUF608"/>
    <property type="match status" value="1"/>
</dbReference>
<dbReference type="Proteomes" id="UP001500630">
    <property type="component" value="Unassembled WGS sequence"/>
</dbReference>
<feature type="domain" description="Glycosyl-hydrolase family 116 catalytic region" evidence="1">
    <location>
        <begin position="37"/>
        <end position="106"/>
    </location>
</feature>
<evidence type="ECO:0000313" key="2">
    <source>
        <dbReference type="EMBL" id="GAA3614991.1"/>
    </source>
</evidence>
<reference evidence="3" key="1">
    <citation type="journal article" date="2019" name="Int. J. Syst. Evol. Microbiol.">
        <title>The Global Catalogue of Microorganisms (GCM) 10K type strain sequencing project: providing services to taxonomists for standard genome sequencing and annotation.</title>
        <authorList>
            <consortium name="The Broad Institute Genomics Platform"/>
            <consortium name="The Broad Institute Genome Sequencing Center for Infectious Disease"/>
            <person name="Wu L."/>
            <person name="Ma J."/>
        </authorList>
    </citation>
    <scope>NUCLEOTIDE SEQUENCE [LARGE SCALE GENOMIC DNA]</scope>
    <source>
        <strain evidence="3">JCM 17326</strain>
    </source>
</reference>
<keyword evidence="3" id="KW-1185">Reference proteome</keyword>
<evidence type="ECO:0000313" key="3">
    <source>
        <dbReference type="Proteomes" id="UP001500630"/>
    </source>
</evidence>
<name>A0ABP6ZN15_9ACTN</name>
<proteinExistence type="predicted"/>
<protein>
    <recommendedName>
        <fullName evidence="1">Glycosyl-hydrolase family 116 catalytic region domain-containing protein</fullName>
    </recommendedName>
</protein>
<dbReference type="InterPro" id="IPR006775">
    <property type="entry name" value="GH116_catalytic"/>
</dbReference>